<evidence type="ECO:0000259" key="2">
    <source>
        <dbReference type="Pfam" id="PF07589"/>
    </source>
</evidence>
<accession>A0A7W5B5Q5</accession>
<reference evidence="3 4" key="1">
    <citation type="submission" date="2020-08" db="EMBL/GenBank/DDBJ databases">
        <title>Genomic Encyclopedia of Type Strains, Phase III (KMG-III): the genomes of soil and plant-associated and newly described type strains.</title>
        <authorList>
            <person name="Whitman W."/>
        </authorList>
    </citation>
    <scope>NUCLEOTIDE SEQUENCE [LARGE SCALE GENOMIC DNA]</scope>
    <source>
        <strain evidence="3 4">CECT 8897</strain>
    </source>
</reference>
<name>A0A7W5B5Q5_9BURK</name>
<feature type="chain" id="PRO_5031511677" description="Ice-binding protein C-terminal domain-containing protein" evidence="1">
    <location>
        <begin position="22"/>
        <end position="291"/>
    </location>
</feature>
<keyword evidence="1" id="KW-0732">Signal</keyword>
<dbReference type="NCBIfam" id="TIGR02595">
    <property type="entry name" value="PEP_CTERM"/>
    <property type="match status" value="1"/>
</dbReference>
<keyword evidence="4" id="KW-1185">Reference proteome</keyword>
<dbReference type="EMBL" id="JACHXD010000001">
    <property type="protein sequence ID" value="MBB3117069.1"/>
    <property type="molecule type" value="Genomic_DNA"/>
</dbReference>
<proteinExistence type="predicted"/>
<dbReference type="Pfam" id="PF07589">
    <property type="entry name" value="PEP-CTERM"/>
    <property type="match status" value="1"/>
</dbReference>
<evidence type="ECO:0000313" key="3">
    <source>
        <dbReference type="EMBL" id="MBB3117069.1"/>
    </source>
</evidence>
<dbReference type="AlphaFoldDB" id="A0A7W5B5Q5"/>
<evidence type="ECO:0000313" key="4">
    <source>
        <dbReference type="Proteomes" id="UP000541535"/>
    </source>
</evidence>
<sequence>MSLKKLLVASSLAFAAMGASATTLDALTGNLNIKLVGLTTETNLWAGTNESTWGIGSITQIQGVGGQNWNYGTSDGTYLYYMLYGVADQNIVANSGGTFDIYNVGATGGIGDGKIHLDVYRSNVDLLALNSNYNAAPGGRTAYDMHSLLSGFGPAYLKLEFGVGKQTLNVAGGTDPTADETLATMVQQTSGVTLPTDGKGSFFADVAGGTAASQWDTNGLFGHDLDGKFTLSVNGADLGSGTCTAAEVNNGTCFAGFINDPIRAIKVPEPASLALVGLGLAGLAGLRRRKQ</sequence>
<feature type="domain" description="Ice-binding protein C-terminal" evidence="2">
    <location>
        <begin position="267"/>
        <end position="289"/>
    </location>
</feature>
<protein>
    <recommendedName>
        <fullName evidence="2">Ice-binding protein C-terminal domain-containing protein</fullName>
    </recommendedName>
</protein>
<comment type="caution">
    <text evidence="3">The sequence shown here is derived from an EMBL/GenBank/DDBJ whole genome shotgun (WGS) entry which is preliminary data.</text>
</comment>
<dbReference type="Proteomes" id="UP000541535">
    <property type="component" value="Unassembled WGS sequence"/>
</dbReference>
<evidence type="ECO:0000256" key="1">
    <source>
        <dbReference type="SAM" id="SignalP"/>
    </source>
</evidence>
<organism evidence="3 4">
    <name type="scientific">Pseudoduganella violacea</name>
    <dbReference type="NCBI Taxonomy" id="1715466"/>
    <lineage>
        <taxon>Bacteria</taxon>
        <taxon>Pseudomonadati</taxon>
        <taxon>Pseudomonadota</taxon>
        <taxon>Betaproteobacteria</taxon>
        <taxon>Burkholderiales</taxon>
        <taxon>Oxalobacteraceae</taxon>
        <taxon>Telluria group</taxon>
        <taxon>Pseudoduganella</taxon>
    </lineage>
</organism>
<dbReference type="RefSeq" id="WP_221208002.1">
    <property type="nucleotide sequence ID" value="NZ_JACHXD010000001.1"/>
</dbReference>
<feature type="signal peptide" evidence="1">
    <location>
        <begin position="1"/>
        <end position="21"/>
    </location>
</feature>
<gene>
    <name evidence="3" type="ORF">FHS03_000088</name>
</gene>
<dbReference type="InterPro" id="IPR013424">
    <property type="entry name" value="Ice-binding_C"/>
</dbReference>